<dbReference type="InterPro" id="IPR042869">
    <property type="entry name" value="ARHGAP11A/B"/>
</dbReference>
<dbReference type="PROSITE" id="PS50238">
    <property type="entry name" value="RHOGAP"/>
    <property type="match status" value="1"/>
</dbReference>
<dbReference type="PANTHER" id="PTHR15670:SF4">
    <property type="entry name" value="RHO GTPASE-ACTIVATING PROTEIN 11A"/>
    <property type="match status" value="1"/>
</dbReference>
<proteinExistence type="predicted"/>
<protein>
    <recommendedName>
        <fullName evidence="1">Rho-GAP domain-containing protein</fullName>
    </recommendedName>
</protein>
<dbReference type="Gene3D" id="1.10.555.10">
    <property type="entry name" value="Rho GTPase activation protein"/>
    <property type="match status" value="1"/>
</dbReference>
<dbReference type="InterPro" id="IPR000198">
    <property type="entry name" value="RhoGAP_dom"/>
</dbReference>
<dbReference type="PANTHER" id="PTHR15670">
    <property type="entry name" value="RHO GTPASE ACTIVATING PROTEIN 11A"/>
    <property type="match status" value="1"/>
</dbReference>
<reference evidence="2" key="2">
    <citation type="submission" date="2025-08" db="UniProtKB">
        <authorList>
            <consortium name="Ensembl"/>
        </authorList>
    </citation>
    <scope>IDENTIFICATION</scope>
</reference>
<dbReference type="AlphaFoldDB" id="A0A8D3BBI1"/>
<evidence type="ECO:0000313" key="3">
    <source>
        <dbReference type="Proteomes" id="UP000694558"/>
    </source>
</evidence>
<reference evidence="2" key="1">
    <citation type="submission" date="2023-05" db="EMBL/GenBank/DDBJ databases">
        <title>High-quality long-read genome of Scophthalmus maximus.</title>
        <authorList>
            <person name="Lien S."/>
            <person name="Martinez P."/>
        </authorList>
    </citation>
    <scope>NUCLEOTIDE SEQUENCE [LARGE SCALE GENOMIC DNA]</scope>
</reference>
<dbReference type="Proteomes" id="UP000694558">
    <property type="component" value="Chromosome 20"/>
</dbReference>
<dbReference type="GeneTree" id="ENSGT00940000155312"/>
<dbReference type="Pfam" id="PF00620">
    <property type="entry name" value="RhoGAP"/>
    <property type="match status" value="1"/>
</dbReference>
<dbReference type="SUPFAM" id="SSF48350">
    <property type="entry name" value="GTPase activation domain, GAP"/>
    <property type="match status" value="1"/>
</dbReference>
<dbReference type="GO" id="GO:0005096">
    <property type="term" value="F:GTPase activator activity"/>
    <property type="evidence" value="ECO:0007669"/>
    <property type="project" value="TreeGrafter"/>
</dbReference>
<dbReference type="InterPro" id="IPR008936">
    <property type="entry name" value="Rho_GTPase_activation_prot"/>
</dbReference>
<evidence type="ECO:0000259" key="1">
    <source>
        <dbReference type="PROSITE" id="PS50238"/>
    </source>
</evidence>
<evidence type="ECO:0000313" key="2">
    <source>
        <dbReference type="Ensembl" id="ENSSMAP00000031574.2"/>
    </source>
</evidence>
<dbReference type="SMART" id="SM00324">
    <property type="entry name" value="RhoGAP"/>
    <property type="match status" value="1"/>
</dbReference>
<feature type="domain" description="Rho-GAP" evidence="1">
    <location>
        <begin position="41"/>
        <end position="228"/>
    </location>
</feature>
<accession>A0A8D3BBI1</accession>
<name>A0A8D3BBI1_SCOMX</name>
<dbReference type="GO" id="GO:0007165">
    <property type="term" value="P:signal transduction"/>
    <property type="evidence" value="ECO:0007669"/>
    <property type="project" value="InterPro"/>
</dbReference>
<dbReference type="Ensembl" id="ENSSMAT00000031961.2">
    <property type="protein sequence ID" value="ENSSMAP00000031574.2"/>
    <property type="gene ID" value="ENSSMAG00000019344.2"/>
</dbReference>
<sequence length="289" mass="32386">MKITDSNVIRFHLQVLYGITVKSSEKRKERLFIGGTKIFGVPLENVPRQYIPEFGLVPCFLVDACSFLLERAGTVGLFRKPGSLPRIKKLRAKLNSGEGGLSAAISYDVATLIKQFCRELPEPLFPAELHEALLRARSLSVAQDRTSALQLLSCLLPARNSSCLHYLFNFLSKVSQRCTENLMTSSNLATVFVPCLLPPPNKAEMSEGRLELRVLVLRTFIDSPQLFGNKPVTLCRPCALIKICLYRMDICCVFIFTLLPRRDSQGCDGQHGISDELRLSEKCSFKERS</sequence>
<organism evidence="2 3">
    <name type="scientific">Scophthalmus maximus</name>
    <name type="common">Turbot</name>
    <name type="synonym">Psetta maxima</name>
    <dbReference type="NCBI Taxonomy" id="52904"/>
    <lineage>
        <taxon>Eukaryota</taxon>
        <taxon>Metazoa</taxon>
        <taxon>Chordata</taxon>
        <taxon>Craniata</taxon>
        <taxon>Vertebrata</taxon>
        <taxon>Euteleostomi</taxon>
        <taxon>Actinopterygii</taxon>
        <taxon>Neopterygii</taxon>
        <taxon>Teleostei</taxon>
        <taxon>Neoteleostei</taxon>
        <taxon>Acanthomorphata</taxon>
        <taxon>Carangaria</taxon>
        <taxon>Pleuronectiformes</taxon>
        <taxon>Pleuronectoidei</taxon>
        <taxon>Scophthalmidae</taxon>
        <taxon>Scophthalmus</taxon>
    </lineage>
</organism>